<evidence type="ECO:0000256" key="3">
    <source>
        <dbReference type="ARBA" id="ARBA00010008"/>
    </source>
</evidence>
<evidence type="ECO:0000256" key="8">
    <source>
        <dbReference type="ARBA" id="ARBA00022898"/>
    </source>
</evidence>
<evidence type="ECO:0000256" key="12">
    <source>
        <dbReference type="RuleBase" id="RU003693"/>
    </source>
</evidence>
<proteinExistence type="inferred from homology"/>
<keyword evidence="14" id="KW-0012">Acyltransferase</keyword>
<dbReference type="RefSeq" id="WP_323357836.1">
    <property type="nucleotide sequence ID" value="NZ_JAYGHY010000074.1"/>
</dbReference>
<sequence>MAALQQQRRRRLRSFRPTDGIALQEETGEAGAAPGAGLPLLDLASNDYLGLSRHPAVIAAARAELERSGLGAGASRLVTGTRPVHLQLEAALAAWLGRERVLLFPSGFQANLAAVTALADRQALVCADRHVHHSLLAGVRASGARLVRFAHNDLGNLEQRLAQARSSQPDQTRLVLSESLFSMEGTSPNVPALAALCRRHGALLLLDEAHALGVLGPGGRGLAHGLEGVHLVSGTFGKAFGSGGAFLAGDALLGDWLLQASGAFRYTTALAPPLAAGALAALRQIEAQPGITTKLLARAHHWRQALAAAGWPRPAGHGPVLPLLVGDDGAALALQECLEAAGLLAVAIRPPTVPAGTARLRLVLRQDLPCGTLPRLIEALGPAPSPLTP</sequence>
<comment type="caution">
    <text evidence="14">The sequence shown here is derived from an EMBL/GenBank/DDBJ whole genome shotgun (WGS) entry which is preliminary data.</text>
</comment>
<dbReference type="Gene3D" id="3.40.640.10">
    <property type="entry name" value="Type I PLP-dependent aspartate aminotransferase-like (Major domain)"/>
    <property type="match status" value="1"/>
</dbReference>
<protein>
    <recommendedName>
        <fullName evidence="5">8-amino-7-oxononanoate synthase</fullName>
        <ecNumber evidence="5">2.3.1.47</ecNumber>
    </recommendedName>
    <alternativeName>
        <fullName evidence="9">7-keto-8-amino-pelargonic acid synthase</fullName>
    </alternativeName>
    <alternativeName>
        <fullName evidence="10">8-amino-7-ketopelargonate synthase</fullName>
    </alternativeName>
</protein>
<dbReference type="InterPro" id="IPR015422">
    <property type="entry name" value="PyrdxlP-dep_Trfase_small"/>
</dbReference>
<gene>
    <name evidence="14" type="ORF">VB739_15030</name>
</gene>
<dbReference type="GO" id="GO:0008710">
    <property type="term" value="F:8-amino-7-oxononanoate synthase activity"/>
    <property type="evidence" value="ECO:0007669"/>
    <property type="project" value="UniProtKB-EC"/>
</dbReference>
<dbReference type="PROSITE" id="PS00599">
    <property type="entry name" value="AA_TRANSFER_CLASS_2"/>
    <property type="match status" value="1"/>
</dbReference>
<accession>A0ABU5SZU6</accession>
<dbReference type="Pfam" id="PF00155">
    <property type="entry name" value="Aminotran_1_2"/>
    <property type="match status" value="1"/>
</dbReference>
<keyword evidence="15" id="KW-1185">Reference proteome</keyword>
<keyword evidence="6 14" id="KW-0808">Transferase</keyword>
<evidence type="ECO:0000256" key="4">
    <source>
        <dbReference type="ARBA" id="ARBA00011738"/>
    </source>
</evidence>
<reference evidence="14 15" key="1">
    <citation type="submission" date="2023-12" db="EMBL/GenBank/DDBJ databases">
        <title>Baltic Sea Cyanobacteria.</title>
        <authorList>
            <person name="Delbaje E."/>
            <person name="Fewer D.P."/>
            <person name="Shishido T.K."/>
        </authorList>
    </citation>
    <scope>NUCLEOTIDE SEQUENCE [LARGE SCALE GENOMIC DNA]</scope>
    <source>
        <strain evidence="14 15">UHCC 0281</strain>
    </source>
</reference>
<dbReference type="InterPro" id="IPR004839">
    <property type="entry name" value="Aminotransferase_I/II_large"/>
</dbReference>
<dbReference type="InterPro" id="IPR050087">
    <property type="entry name" value="AON_synthase_class-II"/>
</dbReference>
<evidence type="ECO:0000313" key="14">
    <source>
        <dbReference type="EMBL" id="MEA5443870.1"/>
    </source>
</evidence>
<comment type="catalytic activity">
    <reaction evidence="11">
        <text>6-carboxyhexanoyl-[ACP] + L-alanine + H(+) = (8S)-8-amino-7-oxononanoate + holo-[ACP] + CO2</text>
        <dbReference type="Rhea" id="RHEA:42288"/>
        <dbReference type="Rhea" id="RHEA-COMP:9685"/>
        <dbReference type="Rhea" id="RHEA-COMP:9955"/>
        <dbReference type="ChEBI" id="CHEBI:15378"/>
        <dbReference type="ChEBI" id="CHEBI:16526"/>
        <dbReference type="ChEBI" id="CHEBI:57972"/>
        <dbReference type="ChEBI" id="CHEBI:64479"/>
        <dbReference type="ChEBI" id="CHEBI:78846"/>
        <dbReference type="ChEBI" id="CHEBI:149468"/>
        <dbReference type="EC" id="2.3.1.47"/>
    </reaction>
</comment>
<dbReference type="Proteomes" id="UP001302329">
    <property type="component" value="Unassembled WGS sequence"/>
</dbReference>
<evidence type="ECO:0000256" key="6">
    <source>
        <dbReference type="ARBA" id="ARBA00022679"/>
    </source>
</evidence>
<dbReference type="InterPro" id="IPR015421">
    <property type="entry name" value="PyrdxlP-dep_Trfase_major"/>
</dbReference>
<organism evidence="14 15">
    <name type="scientific">Cyanobium gracile UHCC 0281</name>
    <dbReference type="NCBI Taxonomy" id="3110309"/>
    <lineage>
        <taxon>Bacteria</taxon>
        <taxon>Bacillati</taxon>
        <taxon>Cyanobacteriota</taxon>
        <taxon>Cyanophyceae</taxon>
        <taxon>Synechococcales</taxon>
        <taxon>Prochlorococcaceae</taxon>
        <taxon>Cyanobium</taxon>
    </lineage>
</organism>
<comment type="cofactor">
    <cofactor evidence="1 12">
        <name>pyridoxal 5'-phosphate</name>
        <dbReference type="ChEBI" id="CHEBI:597326"/>
    </cofactor>
</comment>
<dbReference type="PANTHER" id="PTHR13693:SF100">
    <property type="entry name" value="8-AMINO-7-OXONONANOATE SYNTHASE"/>
    <property type="match status" value="1"/>
</dbReference>
<evidence type="ECO:0000256" key="1">
    <source>
        <dbReference type="ARBA" id="ARBA00001933"/>
    </source>
</evidence>
<evidence type="ECO:0000256" key="5">
    <source>
        <dbReference type="ARBA" id="ARBA00013187"/>
    </source>
</evidence>
<evidence type="ECO:0000256" key="10">
    <source>
        <dbReference type="ARBA" id="ARBA00033381"/>
    </source>
</evidence>
<evidence type="ECO:0000256" key="2">
    <source>
        <dbReference type="ARBA" id="ARBA00004746"/>
    </source>
</evidence>
<dbReference type="EMBL" id="JAYGHY010000074">
    <property type="protein sequence ID" value="MEA5443870.1"/>
    <property type="molecule type" value="Genomic_DNA"/>
</dbReference>
<feature type="domain" description="Aminotransferase class I/classII large" evidence="13">
    <location>
        <begin position="40"/>
        <end position="379"/>
    </location>
</feature>
<keyword evidence="7" id="KW-0093">Biotin biosynthesis</keyword>
<dbReference type="PANTHER" id="PTHR13693">
    <property type="entry name" value="CLASS II AMINOTRANSFERASE/8-AMINO-7-OXONONANOATE SYNTHASE"/>
    <property type="match status" value="1"/>
</dbReference>
<dbReference type="EC" id="2.3.1.47" evidence="5"/>
<name>A0ABU5SZU6_9CYAN</name>
<dbReference type="InterPro" id="IPR015424">
    <property type="entry name" value="PyrdxlP-dep_Trfase"/>
</dbReference>
<comment type="similarity">
    <text evidence="3">Belongs to the class-II pyridoxal-phosphate-dependent aminotransferase family. BioF subfamily.</text>
</comment>
<evidence type="ECO:0000259" key="13">
    <source>
        <dbReference type="Pfam" id="PF00155"/>
    </source>
</evidence>
<evidence type="ECO:0000256" key="7">
    <source>
        <dbReference type="ARBA" id="ARBA00022756"/>
    </source>
</evidence>
<dbReference type="Gene3D" id="3.90.1150.10">
    <property type="entry name" value="Aspartate Aminotransferase, domain 1"/>
    <property type="match status" value="1"/>
</dbReference>
<comment type="pathway">
    <text evidence="2">Cofactor biosynthesis; biotin biosynthesis.</text>
</comment>
<comment type="subunit">
    <text evidence="4">Homodimer.</text>
</comment>
<evidence type="ECO:0000256" key="9">
    <source>
        <dbReference type="ARBA" id="ARBA00032610"/>
    </source>
</evidence>
<dbReference type="InterPro" id="IPR001917">
    <property type="entry name" value="Aminotrans_II_pyridoxalP_BS"/>
</dbReference>
<evidence type="ECO:0000313" key="15">
    <source>
        <dbReference type="Proteomes" id="UP001302329"/>
    </source>
</evidence>
<keyword evidence="8 12" id="KW-0663">Pyridoxal phosphate</keyword>
<evidence type="ECO:0000256" key="11">
    <source>
        <dbReference type="ARBA" id="ARBA00047715"/>
    </source>
</evidence>
<dbReference type="SUPFAM" id="SSF53383">
    <property type="entry name" value="PLP-dependent transferases"/>
    <property type="match status" value="1"/>
</dbReference>